<sequence length="505" mass="57650">MTSAESLDLSVPLEVVDCSCSGFGTHVWCNGHQHAITTKDNFVYLICENEHIIEIQIDKDIDSIWVQFNVNLAMLNIRTKAKVIVRNKDHPTPDSEKMFILCATRFQGKNIVQIKPMDNEKFKSSIQKYFDSDGNVLLSGKIKNPLMRTQLLGRNTSPPTSRHRKEICRNTSVSSSANLTNTASHSTLPNANSTHLSNSTDEEEVIVISSIRKRNSLNHKRSGPSSDLADETEMDHEPNPDILAKFSGGCLKKKYKFSTDIVTYSNHRSNNSAKSPRTFDDDFIISPNKKRTSLISTQTRQRADSLLDQVEETDLRFRRRFRPSTNSGNNNKEPSSTLTKENASTSPKYVDPDLVILDSPDRRSKIQSLGRRDPNSKLFEYHCVGYSSLLITGSDYNRLIGMDELNDNLIVFYMRTEPNEIYNQMSRWIKKKKIDLFDFQYIFVPICENGHWYLVLIINPAALGDNRIADCYIAIFDSIAESFKHSLTVRTITNFLFDYTRDTRK</sequence>
<evidence type="ECO:0000256" key="2">
    <source>
        <dbReference type="ARBA" id="ARBA00022670"/>
    </source>
</evidence>
<comment type="caution">
    <text evidence="6">The sequence shown here is derived from an EMBL/GenBank/DDBJ whole genome shotgun (WGS) entry which is preliminary data.</text>
</comment>
<evidence type="ECO:0000259" key="5">
    <source>
        <dbReference type="PROSITE" id="PS50600"/>
    </source>
</evidence>
<dbReference type="SUPFAM" id="SSF54001">
    <property type="entry name" value="Cysteine proteinases"/>
    <property type="match status" value="1"/>
</dbReference>
<comment type="similarity">
    <text evidence="1">Belongs to the peptidase C48 family.</text>
</comment>
<dbReference type="InterPro" id="IPR038765">
    <property type="entry name" value="Papain-like_cys_pep_sf"/>
</dbReference>
<accession>A0ABN7UVJ7</accession>
<keyword evidence="7" id="KW-1185">Reference proteome</keyword>
<name>A0ABN7UVJ7_GIGMA</name>
<feature type="compositionally biased region" description="Polar residues" evidence="4">
    <location>
        <begin position="169"/>
        <end position="199"/>
    </location>
</feature>
<keyword evidence="3" id="KW-0378">Hydrolase</keyword>
<evidence type="ECO:0000256" key="1">
    <source>
        <dbReference type="ARBA" id="ARBA00005234"/>
    </source>
</evidence>
<evidence type="ECO:0000256" key="3">
    <source>
        <dbReference type="ARBA" id="ARBA00022801"/>
    </source>
</evidence>
<keyword evidence="2" id="KW-0645">Protease</keyword>
<dbReference type="PROSITE" id="PS50600">
    <property type="entry name" value="ULP_PROTEASE"/>
    <property type="match status" value="1"/>
</dbReference>
<feature type="region of interest" description="Disordered" evidence="4">
    <location>
        <begin position="317"/>
        <end position="347"/>
    </location>
</feature>
<feature type="region of interest" description="Disordered" evidence="4">
    <location>
        <begin position="215"/>
        <end position="241"/>
    </location>
</feature>
<dbReference type="EMBL" id="CAJVQB010006480">
    <property type="protein sequence ID" value="CAG8684907.1"/>
    <property type="molecule type" value="Genomic_DNA"/>
</dbReference>
<dbReference type="Proteomes" id="UP000789901">
    <property type="component" value="Unassembled WGS sequence"/>
</dbReference>
<evidence type="ECO:0000313" key="6">
    <source>
        <dbReference type="EMBL" id="CAG8684907.1"/>
    </source>
</evidence>
<feature type="region of interest" description="Disordered" evidence="4">
    <location>
        <begin position="148"/>
        <end position="201"/>
    </location>
</feature>
<feature type="compositionally biased region" description="Polar residues" evidence="4">
    <location>
        <begin position="323"/>
        <end position="347"/>
    </location>
</feature>
<dbReference type="Gene3D" id="3.40.395.10">
    <property type="entry name" value="Adenoviral Proteinase, Chain A"/>
    <property type="match status" value="1"/>
</dbReference>
<feature type="non-terminal residue" evidence="6">
    <location>
        <position position="505"/>
    </location>
</feature>
<proteinExistence type="inferred from homology"/>
<evidence type="ECO:0000256" key="4">
    <source>
        <dbReference type="SAM" id="MobiDB-lite"/>
    </source>
</evidence>
<feature type="domain" description="Ubiquitin-like protease family profile" evidence="5">
    <location>
        <begin position="284"/>
        <end position="505"/>
    </location>
</feature>
<dbReference type="InterPro" id="IPR003653">
    <property type="entry name" value="Peptidase_C48_C"/>
</dbReference>
<gene>
    <name evidence="6" type="ORF">GMARGA_LOCUS11198</name>
</gene>
<protein>
    <submittedName>
        <fullName evidence="6">40774_t:CDS:1</fullName>
    </submittedName>
</protein>
<dbReference type="Pfam" id="PF02902">
    <property type="entry name" value="Peptidase_C48"/>
    <property type="match status" value="1"/>
</dbReference>
<reference evidence="6 7" key="1">
    <citation type="submission" date="2021-06" db="EMBL/GenBank/DDBJ databases">
        <authorList>
            <person name="Kallberg Y."/>
            <person name="Tangrot J."/>
            <person name="Rosling A."/>
        </authorList>
    </citation>
    <scope>NUCLEOTIDE SEQUENCE [LARGE SCALE GENOMIC DNA]</scope>
    <source>
        <strain evidence="6 7">120-4 pot B 10/14</strain>
    </source>
</reference>
<organism evidence="6 7">
    <name type="scientific">Gigaspora margarita</name>
    <dbReference type="NCBI Taxonomy" id="4874"/>
    <lineage>
        <taxon>Eukaryota</taxon>
        <taxon>Fungi</taxon>
        <taxon>Fungi incertae sedis</taxon>
        <taxon>Mucoromycota</taxon>
        <taxon>Glomeromycotina</taxon>
        <taxon>Glomeromycetes</taxon>
        <taxon>Diversisporales</taxon>
        <taxon>Gigasporaceae</taxon>
        <taxon>Gigaspora</taxon>
    </lineage>
</organism>
<evidence type="ECO:0000313" key="7">
    <source>
        <dbReference type="Proteomes" id="UP000789901"/>
    </source>
</evidence>